<feature type="compositionally biased region" description="Polar residues" evidence="1">
    <location>
        <begin position="63"/>
        <end position="74"/>
    </location>
</feature>
<evidence type="ECO:0000313" key="3">
    <source>
        <dbReference type="Proteomes" id="UP001327957"/>
    </source>
</evidence>
<name>A0AAV9TUI6_9PEZI</name>
<organism evidence="2 3">
    <name type="scientific">Colletotrichum tabaci</name>
    <dbReference type="NCBI Taxonomy" id="1209068"/>
    <lineage>
        <taxon>Eukaryota</taxon>
        <taxon>Fungi</taxon>
        <taxon>Dikarya</taxon>
        <taxon>Ascomycota</taxon>
        <taxon>Pezizomycotina</taxon>
        <taxon>Sordariomycetes</taxon>
        <taxon>Hypocreomycetidae</taxon>
        <taxon>Glomerellales</taxon>
        <taxon>Glomerellaceae</taxon>
        <taxon>Colletotrichum</taxon>
        <taxon>Colletotrichum destructivum species complex</taxon>
    </lineage>
</organism>
<accession>A0AAV9TUI6</accession>
<keyword evidence="3" id="KW-1185">Reference proteome</keyword>
<feature type="region of interest" description="Disordered" evidence="1">
    <location>
        <begin position="55"/>
        <end position="74"/>
    </location>
</feature>
<evidence type="ECO:0000313" key="2">
    <source>
        <dbReference type="EMBL" id="KAK6226297.1"/>
    </source>
</evidence>
<dbReference type="Proteomes" id="UP001327957">
    <property type="component" value="Unassembled WGS sequence"/>
</dbReference>
<reference evidence="2 3" key="1">
    <citation type="submission" date="2023-04" db="EMBL/GenBank/DDBJ databases">
        <title>Colletotrichum tabacum stain YC1 causing leaf anthracnose on Nicotiana tabacum(L.) cv.</title>
        <authorList>
            <person name="Ji Z."/>
            <person name="Wang M."/>
            <person name="Zhang J."/>
            <person name="Wang N."/>
            <person name="Zhou Z."/>
        </authorList>
    </citation>
    <scope>NUCLEOTIDE SEQUENCE [LARGE SCALE GENOMIC DNA]</scope>
    <source>
        <strain evidence="2 3">YC1</strain>
    </source>
</reference>
<dbReference type="EMBL" id="JASAOK010000002">
    <property type="protein sequence ID" value="KAK6226297.1"/>
    <property type="molecule type" value="Genomic_DNA"/>
</dbReference>
<protein>
    <submittedName>
        <fullName evidence="2">Uncharacterized protein</fullName>
    </submittedName>
</protein>
<dbReference type="AlphaFoldDB" id="A0AAV9TUI6"/>
<evidence type="ECO:0000256" key="1">
    <source>
        <dbReference type="SAM" id="MobiDB-lite"/>
    </source>
</evidence>
<comment type="caution">
    <text evidence="2">The sequence shown here is derived from an EMBL/GenBank/DDBJ whole genome shotgun (WGS) entry which is preliminary data.</text>
</comment>
<feature type="region of interest" description="Disordered" evidence="1">
    <location>
        <begin position="169"/>
        <end position="203"/>
    </location>
</feature>
<sequence length="351" mass="37168">MPVLADKLHNIPSTSSLPTYSSVTEVELAELSPSTSSSSLPPTYDDATATATTATVSASASTGRRNVTASSSSEPSLAAFAPTAHFQIETLGKQWLSLPVGTRPDPIPVHRVEAGSWDPGSLPAYVSLRFSRSDNSCHLVRGDDASQTPVCTTLYRFGPGRPPVFRLPQSLVSPHGPPASPAGESMQVDGDEDEDDDRVRENDGELDLPIVSNSLTTRAQRLKTPLGTFQWRYASSRERAAAVECADDLLVCELVRSVAVAGGKKAEEEAAATVAQFVRGPGTRTKGSGRSTAGNGGRLMVDLARWTDKKDGARDAVEVLVVASCVCMLKKEVDRRRIQQMMIMAGGAGGG</sequence>
<proteinExistence type="predicted"/>
<gene>
    <name evidence="2" type="ORF">QIS74_02344</name>
</gene>